<evidence type="ECO:0000313" key="6">
    <source>
        <dbReference type="EMBL" id="MBG6084175.1"/>
    </source>
</evidence>
<dbReference type="CDD" id="cd16917">
    <property type="entry name" value="HATPase_UhpB-NarQ-NarX-like"/>
    <property type="match status" value="1"/>
</dbReference>
<keyword evidence="1 6" id="KW-0808">Transferase</keyword>
<evidence type="ECO:0000313" key="7">
    <source>
        <dbReference type="Proteomes" id="UP000625033"/>
    </source>
</evidence>
<keyword evidence="4" id="KW-0472">Membrane</keyword>
<accession>A0A931D5P0</accession>
<dbReference type="InterPro" id="IPR036890">
    <property type="entry name" value="HATPase_C_sf"/>
</dbReference>
<dbReference type="Gene3D" id="3.30.565.10">
    <property type="entry name" value="Histidine kinase-like ATPase, C-terminal domain"/>
    <property type="match status" value="1"/>
</dbReference>
<keyword evidence="3" id="KW-0902">Two-component regulatory system</keyword>
<feature type="transmembrane region" description="Helical" evidence="4">
    <location>
        <begin position="167"/>
        <end position="185"/>
    </location>
</feature>
<dbReference type="RefSeq" id="WP_196835521.1">
    <property type="nucleotide sequence ID" value="NZ_JADOTZ010000001.1"/>
</dbReference>
<feature type="domain" description="Signal transduction histidine kinase subgroup 3 dimerisation and phosphoacceptor" evidence="5">
    <location>
        <begin position="206"/>
        <end position="271"/>
    </location>
</feature>
<feature type="transmembrane region" description="Helical" evidence="4">
    <location>
        <begin position="14"/>
        <end position="32"/>
    </location>
</feature>
<dbReference type="Pfam" id="PF07730">
    <property type="entry name" value="HisKA_3"/>
    <property type="match status" value="1"/>
</dbReference>
<dbReference type="PANTHER" id="PTHR24421:SF63">
    <property type="entry name" value="SENSOR HISTIDINE KINASE DESK"/>
    <property type="match status" value="1"/>
</dbReference>
<keyword evidence="2 6" id="KW-0418">Kinase</keyword>
<keyword evidence="4" id="KW-1133">Transmembrane helix</keyword>
<proteinExistence type="predicted"/>
<evidence type="ECO:0000259" key="5">
    <source>
        <dbReference type="Pfam" id="PF07730"/>
    </source>
</evidence>
<dbReference type="GO" id="GO:0016020">
    <property type="term" value="C:membrane"/>
    <property type="evidence" value="ECO:0007669"/>
    <property type="project" value="InterPro"/>
</dbReference>
<keyword evidence="7" id="KW-1185">Reference proteome</keyword>
<sequence length="402" mass="42592">MHHHPVSPRALSTIWWWTWVSIVFLYTVLYLATAAQLARASTSGVLLSIQLALLLAAALPAYLSSLEFRQGLPDAGPVRWRTLGPVAVPAALLAASSFVGGGLPALIPAWLAVSHVACLLPRGLRARGFWGGAVAVLGLAALLMLVTPPATWWPPMGAAGPNTTSMVVFYVLCVPLLVVGSVWWWDAVERLRRGRAAEAQLAATRERLRIAADLHDIQGHHLQVIALQAELAERLLAKDPAAAAEHVRTVRAAAAEAMGETRAVVSGLRTVGFAAELENAADVLGAAGIDCRVTGWGRELVGEAREVLGWVIREASTNILRHARPTRVDLTLETRGGRAALTVTNDGVANADTVPTLTGRHGSGLAGLRDRVMAAGGTFAAAREGERFVVRAEVPAMSEVRG</sequence>
<dbReference type="GO" id="GO:0046983">
    <property type="term" value="F:protein dimerization activity"/>
    <property type="evidence" value="ECO:0007669"/>
    <property type="project" value="InterPro"/>
</dbReference>
<dbReference type="Proteomes" id="UP000625033">
    <property type="component" value="Unassembled WGS sequence"/>
</dbReference>
<dbReference type="Gene3D" id="1.20.5.1930">
    <property type="match status" value="1"/>
</dbReference>
<dbReference type="SUPFAM" id="SSF55874">
    <property type="entry name" value="ATPase domain of HSP90 chaperone/DNA topoisomerase II/histidine kinase"/>
    <property type="match status" value="1"/>
</dbReference>
<feature type="transmembrane region" description="Helical" evidence="4">
    <location>
        <begin position="44"/>
        <end position="63"/>
    </location>
</feature>
<evidence type="ECO:0000256" key="3">
    <source>
        <dbReference type="ARBA" id="ARBA00023012"/>
    </source>
</evidence>
<dbReference type="GO" id="GO:0000155">
    <property type="term" value="F:phosphorelay sensor kinase activity"/>
    <property type="evidence" value="ECO:0007669"/>
    <property type="project" value="InterPro"/>
</dbReference>
<dbReference type="EMBL" id="JADOTZ010000001">
    <property type="protein sequence ID" value="MBG6084175.1"/>
    <property type="molecule type" value="Genomic_DNA"/>
</dbReference>
<reference evidence="6" key="1">
    <citation type="submission" date="2020-11" db="EMBL/GenBank/DDBJ databases">
        <title>Sequencing the genomes of 1000 actinobacteria strains.</title>
        <authorList>
            <person name="Klenk H.-P."/>
        </authorList>
    </citation>
    <scope>NUCLEOTIDE SEQUENCE</scope>
    <source>
        <strain evidence="6">DSM 26152</strain>
    </source>
</reference>
<keyword evidence="4" id="KW-0812">Transmembrane</keyword>
<comment type="caution">
    <text evidence="6">The sequence shown here is derived from an EMBL/GenBank/DDBJ whole genome shotgun (WGS) entry which is preliminary data.</text>
</comment>
<organism evidence="6 7">
    <name type="scientific">Zhihengliuella flava</name>
    <dbReference type="NCBI Taxonomy" id="1285193"/>
    <lineage>
        <taxon>Bacteria</taxon>
        <taxon>Bacillati</taxon>
        <taxon>Actinomycetota</taxon>
        <taxon>Actinomycetes</taxon>
        <taxon>Micrococcales</taxon>
        <taxon>Micrococcaceae</taxon>
        <taxon>Zhihengliuella</taxon>
    </lineage>
</organism>
<dbReference type="PANTHER" id="PTHR24421">
    <property type="entry name" value="NITRATE/NITRITE SENSOR PROTEIN NARX-RELATED"/>
    <property type="match status" value="1"/>
</dbReference>
<gene>
    <name evidence="6" type="ORF">IW252_000942</name>
</gene>
<evidence type="ECO:0000256" key="4">
    <source>
        <dbReference type="SAM" id="Phobius"/>
    </source>
</evidence>
<evidence type="ECO:0000256" key="1">
    <source>
        <dbReference type="ARBA" id="ARBA00022679"/>
    </source>
</evidence>
<dbReference type="InterPro" id="IPR011712">
    <property type="entry name" value="Sig_transdc_His_kin_sub3_dim/P"/>
</dbReference>
<protein>
    <submittedName>
        <fullName evidence="6">Two-component system sensor histidine kinase DesK</fullName>
        <ecNumber evidence="6">2.7.13.3</ecNumber>
    </submittedName>
</protein>
<dbReference type="InterPro" id="IPR050482">
    <property type="entry name" value="Sensor_HK_TwoCompSys"/>
</dbReference>
<feature type="transmembrane region" description="Helical" evidence="4">
    <location>
        <begin position="128"/>
        <end position="147"/>
    </location>
</feature>
<name>A0A931D5P0_9MICC</name>
<feature type="transmembrane region" description="Helical" evidence="4">
    <location>
        <begin position="83"/>
        <end position="107"/>
    </location>
</feature>
<dbReference type="AlphaFoldDB" id="A0A931D5P0"/>
<dbReference type="EC" id="2.7.13.3" evidence="6"/>
<evidence type="ECO:0000256" key="2">
    <source>
        <dbReference type="ARBA" id="ARBA00022777"/>
    </source>
</evidence>